<keyword evidence="3" id="KW-1185">Reference proteome</keyword>
<reference evidence="3" key="1">
    <citation type="journal article" date="2019" name="Int. J. Syst. Evol. Microbiol.">
        <title>The Global Catalogue of Microorganisms (GCM) 10K type strain sequencing project: providing services to taxonomists for standard genome sequencing and annotation.</title>
        <authorList>
            <consortium name="The Broad Institute Genomics Platform"/>
            <consortium name="The Broad Institute Genome Sequencing Center for Infectious Disease"/>
            <person name="Wu L."/>
            <person name="Ma J."/>
        </authorList>
    </citation>
    <scope>NUCLEOTIDE SEQUENCE [LARGE SCALE GENOMIC DNA]</scope>
    <source>
        <strain evidence="3">JCM 17939</strain>
    </source>
</reference>
<proteinExistence type="predicted"/>
<name>A0ABP8UL72_9ACTN</name>
<dbReference type="Pfam" id="PF12802">
    <property type="entry name" value="MarR_2"/>
    <property type="match status" value="1"/>
</dbReference>
<dbReference type="SMART" id="SM00347">
    <property type="entry name" value="HTH_MARR"/>
    <property type="match status" value="1"/>
</dbReference>
<dbReference type="InterPro" id="IPR039422">
    <property type="entry name" value="MarR/SlyA-like"/>
</dbReference>
<comment type="caution">
    <text evidence="2">The sequence shown here is derived from an EMBL/GenBank/DDBJ whole genome shotgun (WGS) entry which is preliminary data.</text>
</comment>
<evidence type="ECO:0000259" key="1">
    <source>
        <dbReference type="SMART" id="SM00347"/>
    </source>
</evidence>
<dbReference type="EMBL" id="BAABHK010000014">
    <property type="protein sequence ID" value="GAA4634548.1"/>
    <property type="molecule type" value="Genomic_DNA"/>
</dbReference>
<dbReference type="Proteomes" id="UP001501442">
    <property type="component" value="Unassembled WGS sequence"/>
</dbReference>
<dbReference type="RefSeq" id="WP_345437520.1">
    <property type="nucleotide sequence ID" value="NZ_BAABHK010000014.1"/>
</dbReference>
<gene>
    <name evidence="2" type="ORF">GCM10023196_076480</name>
</gene>
<dbReference type="PANTHER" id="PTHR33164">
    <property type="entry name" value="TRANSCRIPTIONAL REGULATOR, MARR FAMILY"/>
    <property type="match status" value="1"/>
</dbReference>
<organism evidence="2 3">
    <name type="scientific">Actinoallomurus vinaceus</name>
    <dbReference type="NCBI Taxonomy" id="1080074"/>
    <lineage>
        <taxon>Bacteria</taxon>
        <taxon>Bacillati</taxon>
        <taxon>Actinomycetota</taxon>
        <taxon>Actinomycetes</taxon>
        <taxon>Streptosporangiales</taxon>
        <taxon>Thermomonosporaceae</taxon>
        <taxon>Actinoallomurus</taxon>
    </lineage>
</organism>
<dbReference type="InterPro" id="IPR036390">
    <property type="entry name" value="WH_DNA-bd_sf"/>
</dbReference>
<accession>A0ABP8UL72</accession>
<dbReference type="PANTHER" id="PTHR33164:SF106">
    <property type="entry name" value="TRANSCRIPTIONAL REGULATORY PROTEIN"/>
    <property type="match status" value="1"/>
</dbReference>
<evidence type="ECO:0000313" key="2">
    <source>
        <dbReference type="EMBL" id="GAA4634548.1"/>
    </source>
</evidence>
<dbReference type="InterPro" id="IPR036388">
    <property type="entry name" value="WH-like_DNA-bd_sf"/>
</dbReference>
<dbReference type="Gene3D" id="1.10.10.10">
    <property type="entry name" value="Winged helix-like DNA-binding domain superfamily/Winged helix DNA-binding domain"/>
    <property type="match status" value="1"/>
</dbReference>
<protein>
    <submittedName>
        <fullName evidence="2">MarR family transcriptional regulator</fullName>
    </submittedName>
</protein>
<dbReference type="InterPro" id="IPR000835">
    <property type="entry name" value="HTH_MarR-typ"/>
</dbReference>
<evidence type="ECO:0000313" key="3">
    <source>
        <dbReference type="Proteomes" id="UP001501442"/>
    </source>
</evidence>
<feature type="domain" description="HTH marR-type" evidence="1">
    <location>
        <begin position="30"/>
        <end position="132"/>
    </location>
</feature>
<dbReference type="SUPFAM" id="SSF46785">
    <property type="entry name" value="Winged helix' DNA-binding domain"/>
    <property type="match status" value="1"/>
</dbReference>
<sequence>MASSDRAELIAELNHQARVSTMWTVLLHHAIASRSGINVTDMQCINLLQLRGPMTPGQLADAMFLTTGGAITAVIDRLERAGMVRRRRDDKDRRRVIVEALEEGPITELGRRFMPVGELYEKVMADFSDDDLRTMIAYVTRNNEISPEVIERVKRLD</sequence>